<dbReference type="Pfam" id="PF03739">
    <property type="entry name" value="LptF_LptG"/>
    <property type="match status" value="1"/>
</dbReference>
<keyword evidence="5 7" id="KW-0472">Membrane</keyword>
<evidence type="ECO:0000313" key="9">
    <source>
        <dbReference type="Proteomes" id="UP000002524"/>
    </source>
</evidence>
<dbReference type="EnsemblBacteria" id="AAF11972">
    <property type="protein sequence ID" value="AAF11972"/>
    <property type="gene ID" value="DR_2431"/>
</dbReference>
<dbReference type="PaxDb" id="243230-DR_2431"/>
<dbReference type="GO" id="GO:0015920">
    <property type="term" value="P:lipopolysaccharide transport"/>
    <property type="evidence" value="ECO:0000318"/>
    <property type="project" value="GO_Central"/>
</dbReference>
<accession>Q9RRQ7</accession>
<feature type="transmembrane region" description="Helical" evidence="7">
    <location>
        <begin position="69"/>
        <end position="87"/>
    </location>
</feature>
<dbReference type="InParanoid" id="Q9RRQ7"/>
<evidence type="ECO:0000256" key="1">
    <source>
        <dbReference type="ARBA" id="ARBA00004651"/>
    </source>
</evidence>
<dbReference type="OrthoDB" id="61833at2"/>
<evidence type="ECO:0000256" key="2">
    <source>
        <dbReference type="ARBA" id="ARBA00022475"/>
    </source>
</evidence>
<evidence type="ECO:0000256" key="5">
    <source>
        <dbReference type="ARBA" id="ARBA00023136"/>
    </source>
</evidence>
<dbReference type="KEGG" id="dra:DR_2431"/>
<dbReference type="PATRIC" id="fig|243230.17.peg.2667"/>
<dbReference type="AlphaFoldDB" id="Q9RRQ7"/>
<dbReference type="Proteomes" id="UP000002524">
    <property type="component" value="Chromosome 1"/>
</dbReference>
<gene>
    <name evidence="8" type="ordered locus">DR_2431</name>
</gene>
<evidence type="ECO:0000313" key="8">
    <source>
        <dbReference type="EMBL" id="AAF11972.1"/>
    </source>
</evidence>
<dbReference type="GO" id="GO:0043190">
    <property type="term" value="C:ATP-binding cassette (ABC) transporter complex"/>
    <property type="evidence" value="ECO:0000318"/>
    <property type="project" value="GO_Central"/>
</dbReference>
<evidence type="ECO:0008006" key="10">
    <source>
        <dbReference type="Google" id="ProtNLM"/>
    </source>
</evidence>
<protein>
    <recommendedName>
        <fullName evidence="10">Permease</fullName>
    </recommendedName>
</protein>
<feature type="transmembrane region" description="Helical" evidence="7">
    <location>
        <begin position="12"/>
        <end position="34"/>
    </location>
</feature>
<dbReference type="eggNOG" id="COG0795">
    <property type="taxonomic scope" value="Bacteria"/>
</dbReference>
<keyword evidence="4 7" id="KW-1133">Transmembrane helix</keyword>
<feature type="transmembrane region" description="Helical" evidence="7">
    <location>
        <begin position="322"/>
        <end position="341"/>
    </location>
</feature>
<reference evidence="8 9" key="1">
    <citation type="journal article" date="1999" name="Science">
        <title>Genome sequence of the radioresistant bacterium Deinococcus radiodurans R1.</title>
        <authorList>
            <person name="White O."/>
            <person name="Eisen J.A."/>
            <person name="Heidelberg J.F."/>
            <person name="Hickey E.K."/>
            <person name="Peterson J.D."/>
            <person name="Dodson R.J."/>
            <person name="Haft D.H."/>
            <person name="Gwinn M.L."/>
            <person name="Nelson W.C."/>
            <person name="Richardson D.L."/>
            <person name="Moffat K.S."/>
            <person name="Qin H."/>
            <person name="Jiang L."/>
            <person name="Pamphile W."/>
            <person name="Crosby M."/>
            <person name="Shen M."/>
            <person name="Vamathevan J.J."/>
            <person name="Lam P."/>
            <person name="McDonald L."/>
            <person name="Utterback T."/>
            <person name="Zalewski C."/>
            <person name="Makarova K.S."/>
            <person name="Aravind L."/>
            <person name="Daly M.J."/>
            <person name="Minton K.W."/>
            <person name="Fleischmann R.D."/>
            <person name="Ketchum K.A."/>
            <person name="Nelson K.E."/>
            <person name="Salzberg S."/>
            <person name="Smith H.O."/>
            <person name="Venter J.C."/>
            <person name="Fraser C.M."/>
        </authorList>
    </citation>
    <scope>NUCLEOTIDE SEQUENCE [LARGE SCALE GENOMIC DNA]</scope>
    <source>
        <strain evidence="9">ATCC 13939 / DSM 20539 / JCM 16871 / LMG 4051 / NBRC 15346 / NCIMB 9279 / R1 / VKM B-1422</strain>
    </source>
</reference>
<dbReference type="EMBL" id="AE000513">
    <property type="protein sequence ID" value="AAF11972.1"/>
    <property type="molecule type" value="Genomic_DNA"/>
</dbReference>
<dbReference type="STRING" id="243230.DR_2431"/>
<dbReference type="PANTHER" id="PTHR33529">
    <property type="entry name" value="SLR0882 PROTEIN-RELATED"/>
    <property type="match status" value="1"/>
</dbReference>
<keyword evidence="3 7" id="KW-0812">Transmembrane</keyword>
<evidence type="ECO:0000256" key="3">
    <source>
        <dbReference type="ARBA" id="ARBA00022692"/>
    </source>
</evidence>
<evidence type="ECO:0000256" key="6">
    <source>
        <dbReference type="SAM" id="MobiDB-lite"/>
    </source>
</evidence>
<proteinExistence type="predicted"/>
<feature type="compositionally biased region" description="Pro residues" evidence="6">
    <location>
        <begin position="397"/>
        <end position="407"/>
    </location>
</feature>
<dbReference type="HOGENOM" id="CLU_028799_3_2_0"/>
<evidence type="ECO:0000256" key="7">
    <source>
        <dbReference type="SAM" id="Phobius"/>
    </source>
</evidence>
<feature type="region of interest" description="Disordered" evidence="6">
    <location>
        <begin position="388"/>
        <end position="420"/>
    </location>
</feature>
<organism evidence="8 9">
    <name type="scientific">Deinococcus radiodurans (strain ATCC 13939 / DSM 20539 / JCM 16871 / CCUG 27074 / LMG 4051 / NBRC 15346 / NCIMB 9279 / VKM B-1422 / R1)</name>
    <dbReference type="NCBI Taxonomy" id="243230"/>
    <lineage>
        <taxon>Bacteria</taxon>
        <taxon>Thermotogati</taxon>
        <taxon>Deinococcota</taxon>
        <taxon>Deinococci</taxon>
        <taxon>Deinococcales</taxon>
        <taxon>Deinococcaceae</taxon>
        <taxon>Deinococcus</taxon>
    </lineage>
</organism>
<dbReference type="PANTHER" id="PTHR33529:SF6">
    <property type="entry name" value="YJGP_YJGQ FAMILY PERMEASE"/>
    <property type="match status" value="1"/>
</dbReference>
<feature type="transmembrane region" description="Helical" evidence="7">
    <location>
        <begin position="107"/>
        <end position="126"/>
    </location>
</feature>
<sequence>MAGEPMKLFERYVLSEILPPLVGALAAVILLFLLAGLEEVIGPLLAKGASPLLVARLLALSVPEALSRALPIGLMFATLLGLSRLAADSEIKGALAGGVPVTRLLRPVLLLALGITVLSFLIGEGLRPKAYSESLRVQQQIVFDNPRVTGLGQAGEGGQTLVLTDALNRAISVGEVRPGGELRDLRIVAMQAGEAPREVITAESGTLVPGSNVLELRRGQRVTYQNARPVTVLSFENGRLPVQDVQANFAKDERSSTAQAGLVNLPLRELWDRTEAFRQQKVPAPAEFTAFHRKIAEPLAALALAFFAVSLAVYSFRGSLNLGFTWAILLAFAYYATWSVFRIMGENGGLPPVVAAYAPDLIAVVAGLALLWRSEPALKLARKRITASASDGAAPAPHHPVPAPRPAARPRSGSPSAGRA</sequence>
<feature type="transmembrane region" description="Helical" evidence="7">
    <location>
        <begin position="353"/>
        <end position="372"/>
    </location>
</feature>
<dbReference type="InterPro" id="IPR005495">
    <property type="entry name" value="LptG/LptF_permease"/>
</dbReference>
<comment type="subcellular location">
    <subcellularLocation>
        <location evidence="1">Cell membrane</location>
        <topology evidence="1">Multi-pass membrane protein</topology>
    </subcellularLocation>
</comment>
<dbReference type="PIR" id="E75274">
    <property type="entry name" value="E75274"/>
</dbReference>
<evidence type="ECO:0000256" key="4">
    <source>
        <dbReference type="ARBA" id="ARBA00022989"/>
    </source>
</evidence>
<keyword evidence="9" id="KW-1185">Reference proteome</keyword>
<name>Q9RRQ7_DEIRA</name>
<feature type="transmembrane region" description="Helical" evidence="7">
    <location>
        <begin position="299"/>
        <end position="316"/>
    </location>
</feature>
<keyword evidence="2" id="KW-1003">Cell membrane</keyword>
<feature type="compositionally biased region" description="Low complexity" evidence="6">
    <location>
        <begin position="409"/>
        <end position="420"/>
    </location>
</feature>